<keyword evidence="1" id="KW-0472">Membrane</keyword>
<feature type="transmembrane region" description="Helical" evidence="1">
    <location>
        <begin position="34"/>
        <end position="54"/>
    </location>
</feature>
<evidence type="ECO:0000313" key="2">
    <source>
        <dbReference type="EMBL" id="MBM7643140.1"/>
    </source>
</evidence>
<name>A0ABS2PUC4_9STRE</name>
<evidence type="ECO:0000256" key="1">
    <source>
        <dbReference type="SAM" id="Phobius"/>
    </source>
</evidence>
<keyword evidence="3" id="KW-1185">Reference proteome</keyword>
<accession>A0ABS2PUC4</accession>
<proteinExistence type="predicted"/>
<evidence type="ECO:0008006" key="4">
    <source>
        <dbReference type="Google" id="ProtNLM"/>
    </source>
</evidence>
<feature type="transmembrane region" description="Helical" evidence="1">
    <location>
        <begin position="191"/>
        <end position="210"/>
    </location>
</feature>
<evidence type="ECO:0000313" key="3">
    <source>
        <dbReference type="Proteomes" id="UP000697472"/>
    </source>
</evidence>
<protein>
    <recommendedName>
        <fullName evidence="4">Histidine kinase</fullName>
    </recommendedName>
</protein>
<feature type="transmembrane region" description="Helical" evidence="1">
    <location>
        <begin position="117"/>
        <end position="138"/>
    </location>
</feature>
<feature type="transmembrane region" description="Helical" evidence="1">
    <location>
        <begin position="6"/>
        <end position="22"/>
    </location>
</feature>
<sequence length="430" mass="50928">MNDLIYSLLEYLTLFLVEWYIFKKFTGIVVSKRYFFLFGLIYFLASDFCAQYGIPMTPIFFLVIINHFRPNQAPGVRFIQACYPPLVTSYLRRLAAIFIIPHILPVNSQEVLTEQPLIFLSYLFTLPLFYFFIKLAALDFDTIQDLDREHYLRVAIRSTSFLITFYLFYLLQMLLHHNLPQVFPVPYLDDPFWQLPIFAAYSLLLLWDMVNLSKATRQQLSFNIASEEKRHLDDIDNYNHYIVNLLNDKIRYQTDYYNYLDKIYKRLASGKKVVHVEESPEFLHQLDEVSLNQLEHIKINIIRNQLHAQLLKLKRQGIQLQVNCLSDLVKVPISDLEFYQLINFIFNHVSACPKRRPSRFQLSYFKINDKNILLFESLISDKHSKEGFKDIKAQVLKLYPDIQNLLARTPQVSVEITKTEEQINYILEIS</sequence>
<comment type="caution">
    <text evidence="2">The sequence shown here is derived from an EMBL/GenBank/DDBJ whole genome shotgun (WGS) entry which is preliminary data.</text>
</comment>
<keyword evidence="1" id="KW-0812">Transmembrane</keyword>
<organism evidence="2 3">
    <name type="scientific">Streptococcus loxodontisalivarius</name>
    <dbReference type="NCBI Taxonomy" id="1349415"/>
    <lineage>
        <taxon>Bacteria</taxon>
        <taxon>Bacillati</taxon>
        <taxon>Bacillota</taxon>
        <taxon>Bacilli</taxon>
        <taxon>Lactobacillales</taxon>
        <taxon>Streptococcaceae</taxon>
        <taxon>Streptococcus</taxon>
    </lineage>
</organism>
<gene>
    <name evidence="2" type="ORF">JOC28_001441</name>
</gene>
<reference evidence="2 3" key="1">
    <citation type="submission" date="2021-01" db="EMBL/GenBank/DDBJ databases">
        <title>Genomic Encyclopedia of Type Strains, Phase IV (KMG-IV): sequencing the most valuable type-strain genomes for metagenomic binning, comparative biology and taxonomic classification.</title>
        <authorList>
            <person name="Goeker M."/>
        </authorList>
    </citation>
    <scope>NUCLEOTIDE SEQUENCE [LARGE SCALE GENOMIC DNA]</scope>
    <source>
        <strain evidence="2 3">DSM 27382</strain>
    </source>
</reference>
<dbReference type="EMBL" id="JAFBEH010000030">
    <property type="protein sequence ID" value="MBM7643140.1"/>
    <property type="molecule type" value="Genomic_DNA"/>
</dbReference>
<dbReference type="Proteomes" id="UP000697472">
    <property type="component" value="Unassembled WGS sequence"/>
</dbReference>
<feature type="transmembrane region" description="Helical" evidence="1">
    <location>
        <begin position="150"/>
        <end position="171"/>
    </location>
</feature>
<keyword evidence="1" id="KW-1133">Transmembrane helix</keyword>
<dbReference type="RefSeq" id="WP_205010010.1">
    <property type="nucleotide sequence ID" value="NZ_JAFBEH010000030.1"/>
</dbReference>